<evidence type="ECO:0000259" key="3">
    <source>
        <dbReference type="Pfam" id="PF20434"/>
    </source>
</evidence>
<dbReference type="InterPro" id="IPR029058">
    <property type="entry name" value="AB_hydrolase_fold"/>
</dbReference>
<keyword evidence="2" id="KW-0472">Membrane</keyword>
<feature type="transmembrane region" description="Helical" evidence="2">
    <location>
        <begin position="7"/>
        <end position="29"/>
    </location>
</feature>
<dbReference type="GO" id="GO:0016787">
    <property type="term" value="F:hydrolase activity"/>
    <property type="evidence" value="ECO:0007669"/>
    <property type="project" value="UniProtKB-KW"/>
</dbReference>
<dbReference type="EMBL" id="CADCWO010000042">
    <property type="protein sequence ID" value="CAA9561216.1"/>
    <property type="molecule type" value="Genomic_DNA"/>
</dbReference>
<proteinExistence type="predicted"/>
<feature type="domain" description="BD-FAE-like" evidence="3">
    <location>
        <begin position="155"/>
        <end position="346"/>
    </location>
</feature>
<keyword evidence="2" id="KW-0812">Transmembrane</keyword>
<keyword evidence="1" id="KW-0378">Hydrolase</keyword>
<dbReference type="InterPro" id="IPR049492">
    <property type="entry name" value="BD-FAE-like_dom"/>
</dbReference>
<evidence type="ECO:0000256" key="2">
    <source>
        <dbReference type="SAM" id="Phobius"/>
    </source>
</evidence>
<sequence>MKIQRLISFVLSGLGLFLSSWIMIPAPFFALLPLGVGAPEISPLLLAGNSLLLGVSLLQRQQWFLRHVAIAFSTCAVILSSLPLLQLPATIKQADIQMQSALGADYQAQISDAKKTQMRSHPFILTDLIKGLPTPKAWRECQAFNAGDGTSLALEIYRSTTTGLHPAIIAIYGGGWQSGEPEDNARFHTYMAHQGYTVVAIDYRHAPRYHFPTQLQDVQTALQWVSQNAADYEIDTTRIALVGWSAGAHLALLTAYQTDVIPLRAVVSYYGPTNLAAGYQDPPVPDPIDTRALLEAFLGGSPTQLPRQYELASPVHYVKPGLPPSLLIYGSRDHLVKPVFGQQLYDLLRDTENRAVLISLPWAEHSFDVVFRGLGNQIALYYTERFLAWALHQ</sequence>
<feature type="transmembrane region" description="Helical" evidence="2">
    <location>
        <begin position="41"/>
        <end position="58"/>
    </location>
</feature>
<dbReference type="SUPFAM" id="SSF53474">
    <property type="entry name" value="alpha/beta-Hydrolases"/>
    <property type="match status" value="1"/>
</dbReference>
<dbReference type="AlphaFoldDB" id="A0A6J4UUX5"/>
<dbReference type="InterPro" id="IPR050300">
    <property type="entry name" value="GDXG_lipolytic_enzyme"/>
</dbReference>
<keyword evidence="2" id="KW-1133">Transmembrane helix</keyword>
<evidence type="ECO:0000256" key="1">
    <source>
        <dbReference type="ARBA" id="ARBA00022801"/>
    </source>
</evidence>
<dbReference type="Pfam" id="PF20434">
    <property type="entry name" value="BD-FAE"/>
    <property type="match status" value="1"/>
</dbReference>
<protein>
    <submittedName>
        <fullName evidence="4">Esterase/lipase/thioesterase</fullName>
    </submittedName>
</protein>
<evidence type="ECO:0000313" key="4">
    <source>
        <dbReference type="EMBL" id="CAA9561216.1"/>
    </source>
</evidence>
<organism evidence="4">
    <name type="scientific">uncultured Synechococcales cyanobacterium</name>
    <dbReference type="NCBI Taxonomy" id="1936017"/>
    <lineage>
        <taxon>Bacteria</taxon>
        <taxon>Bacillati</taxon>
        <taxon>Cyanobacteriota</taxon>
        <taxon>Cyanophyceae</taxon>
        <taxon>Synechococcales</taxon>
        <taxon>environmental samples</taxon>
    </lineage>
</organism>
<dbReference type="PANTHER" id="PTHR48081">
    <property type="entry name" value="AB HYDROLASE SUPERFAMILY PROTEIN C4A8.06C"/>
    <property type="match status" value="1"/>
</dbReference>
<reference evidence="4" key="1">
    <citation type="submission" date="2020-02" db="EMBL/GenBank/DDBJ databases">
        <authorList>
            <person name="Meier V. D."/>
        </authorList>
    </citation>
    <scope>NUCLEOTIDE SEQUENCE</scope>
    <source>
        <strain evidence="4">AVDCRST_MAG81</strain>
    </source>
</reference>
<feature type="transmembrane region" description="Helical" evidence="2">
    <location>
        <begin position="65"/>
        <end position="85"/>
    </location>
</feature>
<accession>A0A6J4UUX5</accession>
<name>A0A6J4UUX5_9CYAN</name>
<dbReference type="Gene3D" id="3.40.50.1820">
    <property type="entry name" value="alpha/beta hydrolase"/>
    <property type="match status" value="1"/>
</dbReference>
<gene>
    <name evidence="4" type="ORF">AVDCRST_MAG81-667</name>
</gene>